<dbReference type="AlphaFoldDB" id="A0A7W2D952"/>
<dbReference type="PRINTS" id="PR00420">
    <property type="entry name" value="RNGMNOXGNASE"/>
</dbReference>
<evidence type="ECO:0000313" key="6">
    <source>
        <dbReference type="Proteomes" id="UP000586976"/>
    </source>
</evidence>
<sequence>MVSRIACVGGGPGGLFFATLIKQADPSVEVTVFERNRAEDTFGFGVVFSDATLAGIHGADPVLRTGLADHGRHWDDIEIRLKGRRIRCGGNGMAAITRKTLLQLLHRRAAEVGVDLRFSSEVPSDPWQLADYDLIVAADGANSAFRGRLADVLVPEVEVATAKFIWFGTSYLFDGLTFVHEHGPHGTFAVHGYPISDDVSTFIVETDEESWRAAGLDEFDTAQPPGPSDEKTRRYLEKLFAEQIDGHELLVNNSRWGNFRTWRTRRWTSGNVALLGDAAHTAHFSVGSGTKMAMEDAVALAGSVLEHRDDLPSALEAYEEARRPSVEKIQGSARPSLSWWEHFGRYHDAFEPTQFAFHFMSRSIGKERIARRDPEFIGQVERDWRAGHEDRDPLETPLRLGEREFAGRRLSTADIEELKGADSGYVWLAAPDGEAELPGAYGRLAEAVATVADQGAPALAAVHGGTPLTRSLLAEQARLVHGIPALIVEDGMDDDRAETLLLSGRADLVGSLSDVGSLGESGSPSDSRSLEEAGALGEGEARA</sequence>
<evidence type="ECO:0000256" key="2">
    <source>
        <dbReference type="ARBA" id="ARBA00023027"/>
    </source>
</evidence>
<feature type="domain" description="FAD-binding" evidence="4">
    <location>
        <begin position="133"/>
        <end position="329"/>
    </location>
</feature>
<dbReference type="EMBL" id="JACEQY010000079">
    <property type="protein sequence ID" value="MBA4866906.1"/>
    <property type="molecule type" value="Genomic_DNA"/>
</dbReference>
<evidence type="ECO:0000256" key="3">
    <source>
        <dbReference type="SAM" id="MobiDB-lite"/>
    </source>
</evidence>
<evidence type="ECO:0000259" key="4">
    <source>
        <dbReference type="Pfam" id="PF01494"/>
    </source>
</evidence>
<keyword evidence="1" id="KW-0560">Oxidoreductase</keyword>
<dbReference type="InterPro" id="IPR036188">
    <property type="entry name" value="FAD/NAD-bd_sf"/>
</dbReference>
<dbReference type="PANTHER" id="PTHR43476:SF4">
    <property type="entry name" value="BLR0106 PROTEIN"/>
    <property type="match status" value="1"/>
</dbReference>
<reference evidence="5 6" key="1">
    <citation type="submission" date="2020-07" db="EMBL/GenBank/DDBJ databases">
        <title>Streptomyces isolated from Indian soil.</title>
        <authorList>
            <person name="Mandal S."/>
            <person name="Maiti P.K."/>
        </authorList>
    </citation>
    <scope>NUCLEOTIDE SEQUENCE [LARGE SCALE GENOMIC DNA]</scope>
    <source>
        <strain evidence="5 6">PSKA54</strain>
    </source>
</reference>
<proteinExistence type="predicted"/>
<dbReference type="SUPFAM" id="SSF51905">
    <property type="entry name" value="FAD/NAD(P)-binding domain"/>
    <property type="match status" value="1"/>
</dbReference>
<dbReference type="GO" id="GO:0004497">
    <property type="term" value="F:monooxygenase activity"/>
    <property type="evidence" value="ECO:0007669"/>
    <property type="project" value="UniProtKB-KW"/>
</dbReference>
<dbReference type="GO" id="GO:0071949">
    <property type="term" value="F:FAD binding"/>
    <property type="evidence" value="ECO:0007669"/>
    <property type="project" value="InterPro"/>
</dbReference>
<evidence type="ECO:0000256" key="1">
    <source>
        <dbReference type="ARBA" id="ARBA00023002"/>
    </source>
</evidence>
<dbReference type="Gene3D" id="3.50.50.60">
    <property type="entry name" value="FAD/NAD(P)-binding domain"/>
    <property type="match status" value="1"/>
</dbReference>
<dbReference type="PANTHER" id="PTHR43476">
    <property type="entry name" value="3-(3-HYDROXY-PHENYL)PROPIONATE/3-HYDROXYCINNAMIC ACID HYDROXYLASE"/>
    <property type="match status" value="1"/>
</dbReference>
<dbReference type="Proteomes" id="UP000586976">
    <property type="component" value="Unassembled WGS sequence"/>
</dbReference>
<accession>A0A7W2D952</accession>
<protein>
    <submittedName>
        <fullName evidence="5">FAD-dependent monooxygenase</fullName>
    </submittedName>
</protein>
<dbReference type="Pfam" id="PF01494">
    <property type="entry name" value="FAD_binding_3"/>
    <property type="match status" value="1"/>
</dbReference>
<organism evidence="5 6">
    <name type="scientific">Streptomyces himalayensis subsp. aureolus</name>
    <dbReference type="NCBI Taxonomy" id="2758039"/>
    <lineage>
        <taxon>Bacteria</taxon>
        <taxon>Bacillati</taxon>
        <taxon>Actinomycetota</taxon>
        <taxon>Actinomycetes</taxon>
        <taxon>Kitasatosporales</taxon>
        <taxon>Streptomycetaceae</taxon>
        <taxon>Streptomyces</taxon>
        <taxon>Streptomyces himalayensis</taxon>
    </lineage>
</organism>
<keyword evidence="6" id="KW-1185">Reference proteome</keyword>
<name>A0A7W2D952_9ACTN</name>
<keyword evidence="2" id="KW-0520">NAD</keyword>
<gene>
    <name evidence="5" type="ORF">H1V43_37550</name>
</gene>
<dbReference type="InterPro" id="IPR002938">
    <property type="entry name" value="FAD-bd"/>
</dbReference>
<dbReference type="Gene3D" id="3.30.9.20">
    <property type="match status" value="1"/>
</dbReference>
<dbReference type="InterPro" id="IPR050631">
    <property type="entry name" value="PheA/TfdB_FAD_monoxygenase"/>
</dbReference>
<feature type="region of interest" description="Disordered" evidence="3">
    <location>
        <begin position="513"/>
        <end position="543"/>
    </location>
</feature>
<keyword evidence="5" id="KW-0503">Monooxygenase</keyword>
<evidence type="ECO:0000313" key="5">
    <source>
        <dbReference type="EMBL" id="MBA4866906.1"/>
    </source>
</evidence>
<comment type="caution">
    <text evidence="5">The sequence shown here is derived from an EMBL/GenBank/DDBJ whole genome shotgun (WGS) entry which is preliminary data.</text>
</comment>